<evidence type="ECO:0000259" key="2">
    <source>
        <dbReference type="Pfam" id="PF14845"/>
    </source>
</evidence>
<name>A0A914VF25_9BILA</name>
<organism evidence="3 4">
    <name type="scientific">Plectus sambesii</name>
    <dbReference type="NCBI Taxonomy" id="2011161"/>
    <lineage>
        <taxon>Eukaryota</taxon>
        <taxon>Metazoa</taxon>
        <taxon>Ecdysozoa</taxon>
        <taxon>Nematoda</taxon>
        <taxon>Chromadorea</taxon>
        <taxon>Plectida</taxon>
        <taxon>Plectina</taxon>
        <taxon>Plectoidea</taxon>
        <taxon>Plectidae</taxon>
        <taxon>Plectus</taxon>
    </lineage>
</organism>
<feature type="domain" description="Beta-hexosaminidase eukaryotic type N-terminal" evidence="2">
    <location>
        <begin position="6"/>
        <end position="119"/>
    </location>
</feature>
<dbReference type="SUPFAM" id="SSF55545">
    <property type="entry name" value="beta-N-acetylhexosaminidase-like domain"/>
    <property type="match status" value="1"/>
</dbReference>
<keyword evidence="3" id="KW-1185">Reference proteome</keyword>
<dbReference type="Proteomes" id="UP000887566">
    <property type="component" value="Unplaced"/>
</dbReference>
<evidence type="ECO:0000256" key="1">
    <source>
        <dbReference type="ARBA" id="ARBA00022801"/>
    </source>
</evidence>
<sequence length="156" mass="17602">MTQGGVWPLPWNITYLNFNHTVNPSVFQFISFYDCDIINKALSRYRNLLFPGNVTGTSSGQYTLVGLVITIYSPCPTGVPQFDMDESYTLSVLPNTPHASLNANQVWGVLRGLETFSQLAFYPNDTTTELRAAIVDDHPRFPHRGILYDTSRHFIP</sequence>
<dbReference type="PANTHER" id="PTHR22600:SF21">
    <property type="entry name" value="BETA-HEXOSAMINIDASE A"/>
    <property type="match status" value="1"/>
</dbReference>
<dbReference type="Pfam" id="PF14845">
    <property type="entry name" value="Glycohydro_20b2"/>
    <property type="match status" value="1"/>
</dbReference>
<dbReference type="Gene3D" id="3.30.379.10">
    <property type="entry name" value="Chitobiase/beta-hexosaminidase domain 2-like"/>
    <property type="match status" value="1"/>
</dbReference>
<dbReference type="InterPro" id="IPR029019">
    <property type="entry name" value="HEX_eukaryotic_N"/>
</dbReference>
<dbReference type="GO" id="GO:0005764">
    <property type="term" value="C:lysosome"/>
    <property type="evidence" value="ECO:0007669"/>
    <property type="project" value="TreeGrafter"/>
</dbReference>
<dbReference type="GO" id="GO:0004563">
    <property type="term" value="F:beta-N-acetylhexosaminidase activity"/>
    <property type="evidence" value="ECO:0007669"/>
    <property type="project" value="InterPro"/>
</dbReference>
<dbReference type="WBParaSite" id="PSAMB.scaffold18756size892.g37674.t1">
    <property type="protein sequence ID" value="PSAMB.scaffold18756size892.g37674.t1"/>
    <property type="gene ID" value="PSAMB.scaffold18756size892.g37674"/>
</dbReference>
<dbReference type="PRINTS" id="PR00738">
    <property type="entry name" value="GLHYDRLASE20"/>
</dbReference>
<dbReference type="PANTHER" id="PTHR22600">
    <property type="entry name" value="BETA-HEXOSAMINIDASE"/>
    <property type="match status" value="1"/>
</dbReference>
<evidence type="ECO:0000313" key="4">
    <source>
        <dbReference type="WBParaSite" id="PSAMB.scaffold18756size892.g37674.t1"/>
    </source>
</evidence>
<dbReference type="GO" id="GO:0030203">
    <property type="term" value="P:glycosaminoglycan metabolic process"/>
    <property type="evidence" value="ECO:0007669"/>
    <property type="project" value="TreeGrafter"/>
</dbReference>
<reference evidence="4" key="1">
    <citation type="submission" date="2022-11" db="UniProtKB">
        <authorList>
            <consortium name="WormBaseParasite"/>
        </authorList>
    </citation>
    <scope>IDENTIFICATION</scope>
</reference>
<dbReference type="InterPro" id="IPR029018">
    <property type="entry name" value="Hex-like_dom2"/>
</dbReference>
<dbReference type="GO" id="GO:0016020">
    <property type="term" value="C:membrane"/>
    <property type="evidence" value="ECO:0007669"/>
    <property type="project" value="TreeGrafter"/>
</dbReference>
<evidence type="ECO:0000313" key="3">
    <source>
        <dbReference type="Proteomes" id="UP000887566"/>
    </source>
</evidence>
<dbReference type="GO" id="GO:0006689">
    <property type="term" value="P:ganglioside catabolic process"/>
    <property type="evidence" value="ECO:0007669"/>
    <property type="project" value="TreeGrafter"/>
</dbReference>
<protein>
    <submittedName>
        <fullName evidence="4">Beta-hexosaminidase eukaryotic type N-terminal domain-containing protein</fullName>
    </submittedName>
</protein>
<dbReference type="AlphaFoldDB" id="A0A914VF25"/>
<proteinExistence type="predicted"/>
<dbReference type="GO" id="GO:0005975">
    <property type="term" value="P:carbohydrate metabolic process"/>
    <property type="evidence" value="ECO:0007669"/>
    <property type="project" value="InterPro"/>
</dbReference>
<keyword evidence="1" id="KW-0378">Hydrolase</keyword>
<accession>A0A914VF25</accession>
<dbReference type="InterPro" id="IPR025705">
    <property type="entry name" value="Beta_hexosaminidase_sua/sub"/>
</dbReference>